<evidence type="ECO:0000256" key="1">
    <source>
        <dbReference type="SAM" id="MobiDB-lite"/>
    </source>
</evidence>
<feature type="signal peptide" evidence="2">
    <location>
        <begin position="1"/>
        <end position="19"/>
    </location>
</feature>
<protein>
    <recommendedName>
        <fullName evidence="5">Interleukin-7</fullName>
    </recommendedName>
</protein>
<evidence type="ECO:0008006" key="5">
    <source>
        <dbReference type="Google" id="ProtNLM"/>
    </source>
</evidence>
<feature type="chain" id="PRO_5018582010" description="Interleukin-7" evidence="2">
    <location>
        <begin position="20"/>
        <end position="169"/>
    </location>
</feature>
<reference evidence="3" key="2">
    <citation type="submission" date="2025-09" db="UniProtKB">
        <authorList>
            <consortium name="Ensembl"/>
        </authorList>
    </citation>
    <scope>IDENTIFICATION</scope>
</reference>
<name>A0A3Q3NIV4_9TELE</name>
<dbReference type="AlphaFoldDB" id="A0A3Q3NIV4"/>
<keyword evidence="2" id="KW-0732">Signal</keyword>
<feature type="region of interest" description="Disordered" evidence="1">
    <location>
        <begin position="118"/>
        <end position="140"/>
    </location>
</feature>
<dbReference type="Proteomes" id="UP000261640">
    <property type="component" value="Unplaced"/>
</dbReference>
<organism evidence="3 4">
    <name type="scientific">Mastacembelus armatus</name>
    <name type="common">zig-zag eel</name>
    <dbReference type="NCBI Taxonomy" id="205130"/>
    <lineage>
        <taxon>Eukaryota</taxon>
        <taxon>Metazoa</taxon>
        <taxon>Chordata</taxon>
        <taxon>Craniata</taxon>
        <taxon>Vertebrata</taxon>
        <taxon>Euteleostomi</taxon>
        <taxon>Actinopterygii</taxon>
        <taxon>Neopterygii</taxon>
        <taxon>Teleostei</taxon>
        <taxon>Neoteleostei</taxon>
        <taxon>Acanthomorphata</taxon>
        <taxon>Anabantaria</taxon>
        <taxon>Synbranchiformes</taxon>
        <taxon>Mastacembelidae</taxon>
        <taxon>Mastacembelus</taxon>
    </lineage>
</organism>
<proteinExistence type="predicted"/>
<feature type="compositionally biased region" description="Basic residues" evidence="1">
    <location>
        <begin position="120"/>
        <end position="131"/>
    </location>
</feature>
<dbReference type="InParanoid" id="A0A3Q3NIV4"/>
<evidence type="ECO:0000256" key="2">
    <source>
        <dbReference type="SAM" id="SignalP"/>
    </source>
</evidence>
<evidence type="ECO:0000313" key="3">
    <source>
        <dbReference type="Ensembl" id="ENSMAMP00000032844.1"/>
    </source>
</evidence>
<keyword evidence="4" id="KW-1185">Reference proteome</keyword>
<evidence type="ECO:0000313" key="4">
    <source>
        <dbReference type="Proteomes" id="UP000261640"/>
    </source>
</evidence>
<dbReference type="GeneTree" id="ENSGT00670000099476"/>
<reference evidence="3" key="1">
    <citation type="submission" date="2025-08" db="UniProtKB">
        <authorList>
            <consortium name="Ensembl"/>
        </authorList>
    </citation>
    <scope>IDENTIFICATION</scope>
</reference>
<sequence length="169" mass="19544">MPLLCLSLLALLLLPLCLSCDSKRPPEEVRIDYIVIIQTDLDNTRESITTLLQNSSCSELKHRIRSCTSSNVTNVVSTLHIVTCKMKTLRLSHTDGLVRSVLRSIHCPCLEKPTKEPSIKLRKRRRTRRQRRNEQKKSKREIKKLCKAMVILSTLNECYEMMNTLLMHT</sequence>
<dbReference type="Ensembl" id="ENSMAMT00000033698.2">
    <property type="protein sequence ID" value="ENSMAMP00000032844.1"/>
    <property type="gene ID" value="ENSMAMG00000022109.2"/>
</dbReference>
<accession>A0A3Q3NIV4</accession>